<dbReference type="Proteomes" id="UP000050956">
    <property type="component" value="Unassembled WGS sequence"/>
</dbReference>
<reference evidence="1 2" key="1">
    <citation type="submission" date="2015-05" db="EMBL/GenBank/DDBJ databases">
        <title>Genome sequencing and analysis of members of genus Stenotrophomonas.</title>
        <authorList>
            <person name="Patil P.P."/>
            <person name="Midha S."/>
            <person name="Patil P.B."/>
        </authorList>
    </citation>
    <scope>NUCLEOTIDE SEQUENCE [LARGE SCALE GENOMIC DNA]</scope>
    <source>
        <strain evidence="1 2">DSM 24757</strain>
    </source>
</reference>
<keyword evidence="2" id="KW-1185">Reference proteome</keyword>
<dbReference type="PATRIC" id="fig|336566.3.peg.1890"/>
<accession>A0A0R0D244</accession>
<dbReference type="AlphaFoldDB" id="A0A0R0D244"/>
<evidence type="ECO:0000313" key="2">
    <source>
        <dbReference type="Proteomes" id="UP000050956"/>
    </source>
</evidence>
<dbReference type="EMBL" id="LDJM01000031">
    <property type="protein sequence ID" value="KRG75392.1"/>
    <property type="molecule type" value="Genomic_DNA"/>
</dbReference>
<proteinExistence type="predicted"/>
<organism evidence="1 2">
    <name type="scientific">Stenotrophomonas ginsengisoli</name>
    <dbReference type="NCBI Taxonomy" id="336566"/>
    <lineage>
        <taxon>Bacteria</taxon>
        <taxon>Pseudomonadati</taxon>
        <taxon>Pseudomonadota</taxon>
        <taxon>Gammaproteobacteria</taxon>
        <taxon>Lysobacterales</taxon>
        <taxon>Lysobacteraceae</taxon>
        <taxon>Stenotrophomonas</taxon>
    </lineage>
</organism>
<gene>
    <name evidence="1" type="ORF">ABB30_11940</name>
</gene>
<evidence type="ECO:0000313" key="1">
    <source>
        <dbReference type="EMBL" id="KRG75392.1"/>
    </source>
</evidence>
<protein>
    <submittedName>
        <fullName evidence="1">Uncharacterized protein</fullName>
    </submittedName>
</protein>
<dbReference type="STRING" id="336566.ABB30_11940"/>
<sequence length="101" mass="11427">MTMPRQLILANALFSLRGRVAISDGAQQPRFEARGEFALFSPTWRLYQGDVLVGSLRRKLLSLVDAQQVQVHADDDANEQFVAMAMLAVQLARQVERRRSQ</sequence>
<comment type="caution">
    <text evidence="1">The sequence shown here is derived from an EMBL/GenBank/DDBJ whole genome shotgun (WGS) entry which is preliminary data.</text>
</comment>
<name>A0A0R0D244_9GAMM</name>